<proteinExistence type="predicted"/>
<protein>
    <submittedName>
        <fullName evidence="2">CpcT/CpeT family chromophore lyase</fullName>
    </submittedName>
</protein>
<dbReference type="GO" id="GO:0016829">
    <property type="term" value="F:lyase activity"/>
    <property type="evidence" value="ECO:0007669"/>
    <property type="project" value="UniProtKB-KW"/>
</dbReference>
<evidence type="ECO:0000256" key="1">
    <source>
        <dbReference type="SAM" id="SignalP"/>
    </source>
</evidence>
<dbReference type="InterPro" id="IPR013424">
    <property type="entry name" value="Ice-binding_C"/>
</dbReference>
<dbReference type="RefSeq" id="WP_413265061.1">
    <property type="nucleotide sequence ID" value="NZ_JBHFNR010000156.1"/>
</dbReference>
<dbReference type="Proteomes" id="UP001576784">
    <property type="component" value="Unassembled WGS sequence"/>
</dbReference>
<name>A0ABV4XUM1_9CYAN</name>
<organism evidence="2 3">
    <name type="scientific">Floridaenema flaviceps BLCC-F50</name>
    <dbReference type="NCBI Taxonomy" id="3153642"/>
    <lineage>
        <taxon>Bacteria</taxon>
        <taxon>Bacillati</taxon>
        <taxon>Cyanobacteriota</taxon>
        <taxon>Cyanophyceae</taxon>
        <taxon>Oscillatoriophycideae</taxon>
        <taxon>Aerosakkonematales</taxon>
        <taxon>Aerosakkonemataceae</taxon>
        <taxon>Floridanema</taxon>
        <taxon>Floridanema flaviceps</taxon>
    </lineage>
</organism>
<feature type="signal peptide" evidence="1">
    <location>
        <begin position="1"/>
        <end position="24"/>
    </location>
</feature>
<gene>
    <name evidence="2" type="ORF">ACE1CI_21180</name>
</gene>
<dbReference type="Gene3D" id="2.40.128.590">
    <property type="entry name" value="CpcT/CpeT domain"/>
    <property type="match status" value="1"/>
</dbReference>
<dbReference type="CDD" id="cd16338">
    <property type="entry name" value="CpcT"/>
    <property type="match status" value="1"/>
</dbReference>
<keyword evidence="2" id="KW-0456">Lyase</keyword>
<feature type="chain" id="PRO_5046436937" evidence="1">
    <location>
        <begin position="25"/>
        <end position="228"/>
    </location>
</feature>
<reference evidence="2 3" key="1">
    <citation type="submission" date="2024-09" db="EMBL/GenBank/DDBJ databases">
        <title>Floridaenema gen nov. (Aerosakkonemataceae, Aerosakkonematales ord. nov., Cyanobacteria) from benthic tropical and subtropical fresh waters, with the description of four new species.</title>
        <authorList>
            <person name="Moretto J.A."/>
            <person name="Berthold D.E."/>
            <person name="Lefler F.W."/>
            <person name="Huang I.-S."/>
            <person name="Laughinghouse H. IV."/>
        </authorList>
    </citation>
    <scope>NUCLEOTIDE SEQUENCE [LARGE SCALE GENOMIC DNA]</scope>
    <source>
        <strain evidence="2 3">BLCC-F50</strain>
    </source>
</reference>
<evidence type="ECO:0000313" key="3">
    <source>
        <dbReference type="Proteomes" id="UP001576784"/>
    </source>
</evidence>
<dbReference type="Pfam" id="PF06206">
    <property type="entry name" value="CpeT"/>
    <property type="match status" value="1"/>
</dbReference>
<accession>A0ABV4XUM1</accession>
<dbReference type="InterPro" id="IPR010404">
    <property type="entry name" value="CpcT/CpeT"/>
</dbReference>
<sequence length="228" mass="24953">MKQRQSVTAIFFLFGFLVPQQADAALIPSVSEQVAQVTQWFTGDFNNAEQVSQNPSVPLITLSTCQVQLLNSIEPNGTKSLYLEQPALNRFRLYSFTPENDAVNLSIRSFINPGSLKGICEQPLVNRVVSQNNLLNGVCNLMVFWEPNRYIGSNAPTGCPTSTGGKVVSDVTFGPDSIISLDRIFSSTGQLIVATPIQFLRVKSVPEPTMLAGLAIAGFGLTWLRRKQ</sequence>
<dbReference type="InterPro" id="IPR038672">
    <property type="entry name" value="CpcT/CpeT_sf"/>
</dbReference>
<evidence type="ECO:0000313" key="2">
    <source>
        <dbReference type="EMBL" id="MFB2895425.1"/>
    </source>
</evidence>
<dbReference type="EMBL" id="JBHFNR010000156">
    <property type="protein sequence ID" value="MFB2895425.1"/>
    <property type="molecule type" value="Genomic_DNA"/>
</dbReference>
<comment type="caution">
    <text evidence="2">The sequence shown here is derived from an EMBL/GenBank/DDBJ whole genome shotgun (WGS) entry which is preliminary data.</text>
</comment>
<dbReference type="NCBIfam" id="TIGR02595">
    <property type="entry name" value="PEP_CTERM"/>
    <property type="match status" value="1"/>
</dbReference>
<keyword evidence="1" id="KW-0732">Signal</keyword>
<keyword evidence="3" id="KW-1185">Reference proteome</keyword>